<dbReference type="AlphaFoldDB" id="A0A8H6MZW5"/>
<proteinExistence type="predicted"/>
<dbReference type="Proteomes" id="UP000639643">
    <property type="component" value="Unassembled WGS sequence"/>
</dbReference>
<keyword evidence="3" id="KW-1185">Reference proteome</keyword>
<dbReference type="Gene3D" id="1.25.40.20">
    <property type="entry name" value="Ankyrin repeat-containing domain"/>
    <property type="match status" value="1"/>
</dbReference>
<feature type="repeat" description="ANK" evidence="1">
    <location>
        <begin position="227"/>
        <end position="251"/>
    </location>
</feature>
<organism evidence="2 3">
    <name type="scientific">Colletotrichum musicola</name>
    <dbReference type="NCBI Taxonomy" id="2175873"/>
    <lineage>
        <taxon>Eukaryota</taxon>
        <taxon>Fungi</taxon>
        <taxon>Dikarya</taxon>
        <taxon>Ascomycota</taxon>
        <taxon>Pezizomycotina</taxon>
        <taxon>Sordariomycetes</taxon>
        <taxon>Hypocreomycetidae</taxon>
        <taxon>Glomerellales</taxon>
        <taxon>Glomerellaceae</taxon>
        <taxon>Colletotrichum</taxon>
        <taxon>Colletotrichum orchidearum species complex</taxon>
    </lineage>
</organism>
<dbReference type="SUPFAM" id="SSF48403">
    <property type="entry name" value="Ankyrin repeat"/>
    <property type="match status" value="1"/>
</dbReference>
<sequence length="264" mass="29545">MGAKADGLFKLVACQLDSLEDCGDLELVQRALSSLPGDLHKTYDRIFNDIPLIPRFKAIRLLQFLVYAERPLSLQEAVDVVATKPEGFKPEDRTSDDKFILNLCSTLVTVMNVHQPDGQDLPHLQLTHSSVRDYLLRNQIFQLQEAFGCITRVCLAYLSSINTSNKTVIKEKFALAEYAADFWMKRARSSETQEGIVESAVAFLENKQSLNLWADLLTTSTWAGTRSARRGHVKIVKLLLDHGASIDAKGGYYGTALKAACRWH</sequence>
<protein>
    <submittedName>
        <fullName evidence="2">Ankryin repeat protein</fullName>
    </submittedName>
</protein>
<dbReference type="PANTHER" id="PTHR10039:SF14">
    <property type="entry name" value="NACHT DOMAIN-CONTAINING PROTEIN"/>
    <property type="match status" value="1"/>
</dbReference>
<dbReference type="InterPro" id="IPR036770">
    <property type="entry name" value="Ankyrin_rpt-contain_sf"/>
</dbReference>
<evidence type="ECO:0000313" key="3">
    <source>
        <dbReference type="Proteomes" id="UP000639643"/>
    </source>
</evidence>
<dbReference type="EMBL" id="WIGM01000708">
    <property type="protein sequence ID" value="KAF6815162.1"/>
    <property type="molecule type" value="Genomic_DNA"/>
</dbReference>
<name>A0A8H6MZW5_9PEZI</name>
<dbReference type="SUPFAM" id="SSF140860">
    <property type="entry name" value="Pseudo ankyrin repeat-like"/>
    <property type="match status" value="1"/>
</dbReference>
<accession>A0A8H6MZW5</accession>
<dbReference type="OrthoDB" id="194358at2759"/>
<dbReference type="PROSITE" id="PS50088">
    <property type="entry name" value="ANK_REPEAT"/>
    <property type="match status" value="1"/>
</dbReference>
<reference evidence="2" key="1">
    <citation type="journal article" date="2020" name="Phytopathology">
        <title>Genome Sequence Resources of Colletotrichum truncatum, C. plurivorum, C. musicola, and C. sojae: Four Species Pathogenic to Soybean (Glycine max).</title>
        <authorList>
            <person name="Rogerio F."/>
            <person name="Boufleur T.R."/>
            <person name="Ciampi-Guillardi M."/>
            <person name="Sukno S.A."/>
            <person name="Thon M.R."/>
            <person name="Massola Junior N.S."/>
            <person name="Baroncelli R."/>
        </authorList>
    </citation>
    <scope>NUCLEOTIDE SEQUENCE</scope>
    <source>
        <strain evidence="2">LFN0074</strain>
    </source>
</reference>
<gene>
    <name evidence="2" type="ORF">CMUS01_12490</name>
</gene>
<dbReference type="InterPro" id="IPR002110">
    <property type="entry name" value="Ankyrin_rpt"/>
</dbReference>
<dbReference type="PANTHER" id="PTHR10039">
    <property type="entry name" value="AMELOGENIN"/>
    <property type="match status" value="1"/>
</dbReference>
<comment type="caution">
    <text evidence="2">The sequence shown here is derived from an EMBL/GenBank/DDBJ whole genome shotgun (WGS) entry which is preliminary data.</text>
</comment>
<keyword evidence="1" id="KW-0040">ANK repeat</keyword>
<evidence type="ECO:0000313" key="2">
    <source>
        <dbReference type="EMBL" id="KAF6815162.1"/>
    </source>
</evidence>
<dbReference type="Pfam" id="PF00023">
    <property type="entry name" value="Ank"/>
    <property type="match status" value="1"/>
</dbReference>
<evidence type="ECO:0000256" key="1">
    <source>
        <dbReference type="PROSITE-ProRule" id="PRU00023"/>
    </source>
</evidence>